<feature type="compositionally biased region" description="Polar residues" evidence="1">
    <location>
        <begin position="1"/>
        <end position="11"/>
    </location>
</feature>
<feature type="region of interest" description="Disordered" evidence="1">
    <location>
        <begin position="514"/>
        <end position="533"/>
    </location>
</feature>
<name>A0A1C7LSP9_GRIFR</name>
<dbReference type="Proteomes" id="UP000092993">
    <property type="component" value="Unassembled WGS sequence"/>
</dbReference>
<reference evidence="2 3" key="1">
    <citation type="submission" date="2016-03" db="EMBL/GenBank/DDBJ databases">
        <title>Whole genome sequencing of Grifola frondosa 9006-11.</title>
        <authorList>
            <person name="Min B."/>
            <person name="Park H."/>
            <person name="Kim J.-G."/>
            <person name="Cho H."/>
            <person name="Oh Y.-L."/>
            <person name="Kong W.-S."/>
            <person name="Choi I.-G."/>
        </authorList>
    </citation>
    <scope>NUCLEOTIDE SEQUENCE [LARGE SCALE GENOMIC DNA]</scope>
    <source>
        <strain evidence="2 3">9006-11</strain>
    </source>
</reference>
<evidence type="ECO:0000313" key="3">
    <source>
        <dbReference type="Proteomes" id="UP000092993"/>
    </source>
</evidence>
<evidence type="ECO:0000313" key="2">
    <source>
        <dbReference type="EMBL" id="OBZ66949.1"/>
    </source>
</evidence>
<keyword evidence="3" id="KW-1185">Reference proteome</keyword>
<feature type="region of interest" description="Disordered" evidence="1">
    <location>
        <begin position="228"/>
        <end position="267"/>
    </location>
</feature>
<accession>A0A1C7LSP9</accession>
<feature type="compositionally biased region" description="Polar residues" evidence="1">
    <location>
        <begin position="256"/>
        <end position="267"/>
    </location>
</feature>
<comment type="caution">
    <text evidence="2">The sequence shown here is derived from an EMBL/GenBank/DDBJ whole genome shotgun (WGS) entry which is preliminary data.</text>
</comment>
<dbReference type="EMBL" id="LUGG01000027">
    <property type="protein sequence ID" value="OBZ66949.1"/>
    <property type="molecule type" value="Genomic_DNA"/>
</dbReference>
<dbReference type="AlphaFoldDB" id="A0A1C7LSP9"/>
<proteinExistence type="predicted"/>
<dbReference type="OMA" id="GISAHRQ"/>
<dbReference type="STRING" id="5627.A0A1C7LSP9"/>
<feature type="region of interest" description="Disordered" evidence="1">
    <location>
        <begin position="1"/>
        <end position="22"/>
    </location>
</feature>
<feature type="compositionally biased region" description="Acidic residues" evidence="1">
    <location>
        <begin position="522"/>
        <end position="533"/>
    </location>
</feature>
<dbReference type="OrthoDB" id="3270311at2759"/>
<feature type="region of interest" description="Disordered" evidence="1">
    <location>
        <begin position="412"/>
        <end position="431"/>
    </location>
</feature>
<organism evidence="2 3">
    <name type="scientific">Grifola frondosa</name>
    <name type="common">Maitake</name>
    <name type="synonym">Polyporus frondosus</name>
    <dbReference type="NCBI Taxonomy" id="5627"/>
    <lineage>
        <taxon>Eukaryota</taxon>
        <taxon>Fungi</taxon>
        <taxon>Dikarya</taxon>
        <taxon>Basidiomycota</taxon>
        <taxon>Agaricomycotina</taxon>
        <taxon>Agaricomycetes</taxon>
        <taxon>Polyporales</taxon>
        <taxon>Grifolaceae</taxon>
        <taxon>Grifola</taxon>
    </lineage>
</organism>
<protein>
    <submittedName>
        <fullName evidence="2">Uncharacterized protein</fullName>
    </submittedName>
</protein>
<evidence type="ECO:0000256" key="1">
    <source>
        <dbReference type="SAM" id="MobiDB-lite"/>
    </source>
</evidence>
<feature type="compositionally biased region" description="Polar residues" evidence="1">
    <location>
        <begin position="418"/>
        <end position="431"/>
    </location>
</feature>
<gene>
    <name evidence="2" type="ORF">A0H81_13081</name>
</gene>
<sequence>MDTEASSSSARAQPHRARPTASTALWGHLLRKDVTSQTLSNGIPASSFSPITPLDKAGSSMRILLHDTQANLERFSDRVIKMTGSVDETKRELVTVRELFQQEHEQLVDEIVNLVNRCQTEVQKSVGNPAQRENVNEIHKDLSSVDTKLESLDKKIDILHMLNQTQSQALQTLQDQQMQILAALAPILPLVQAIPLHIDNSQHNLKEAIRGICTTPNMDPRTTRVENIANHPSPAESAVPETPQRKKRRLDEDSATRSSPCLSVQPTAGSRNFGLPIVSPRKFLLSETPARAPTSRLFPTAISSSPTVLTPFSRRSTVRTPRRIPLFDLLHPNSAQYSATSTHKIALTPGIMDPSADLRVSSDASNHPALSNSGILLDTSLTNVSSTTPAAMRHAVPQATTFSVALTTASKTPLPLPRTSQPSSPLSNVTSAVDGAPTHLPEMRVAKSGPTISGVLRPLPGISAHRQPEGPGHHSSLGHDPLTASSFAIRTLPVVDSNKPMRLKDRRALLAEPLSGKRFIPLDDDDDADPSVR</sequence>